<dbReference type="InterPro" id="IPR046540">
    <property type="entry name" value="DMFA2_C"/>
</dbReference>
<organism evidence="2 3">
    <name type="scientific">Arthrobacter oryzae</name>
    <dbReference type="NCBI Taxonomy" id="409290"/>
    <lineage>
        <taxon>Bacteria</taxon>
        <taxon>Bacillati</taxon>
        <taxon>Actinomycetota</taxon>
        <taxon>Actinomycetes</taxon>
        <taxon>Micrococcales</taxon>
        <taxon>Micrococcaceae</taxon>
        <taxon>Arthrobacter</taxon>
    </lineage>
</organism>
<sequence length="523" mass="56065">MDRSGANYERQAPMSENLKNLLDTAAPSRRGLIVAALAGTAAAMTGLSPAVAATAGTVTGGFTFQGENRRFGTPRNQLPPSRGTSGALQGFLGQLASTARQRVIDLYVSSTQKNFQVKAYRLGNYAGLGQRLVWSSPVTPAIAQAPATVDPATRTTSCNWKISLKLDTSAWPEGFYYLVLSAPVAWYSRAQGAQAHMIPLVVESASLAGKAVLVFNDLTMQAYNKWGGASLYAGANGTVPSRSLKVSFDRPYADPEVYETYNVPMIRTAESITDSRVSLGYTTEARLAGNPALLTGAAAVLFSGHSEYWTRGMRRGVESARDAGTNVVFFGANNVYWRTRTEPTALGPDRMVVCYRDPALDPLASAHPELATTRWQDAPYREPECSLTGSMYGDFRVTGTFTVTEPSFFGFQGTGVRRGTTFPGIVAGETDASNNPSQPGNLMVFSHSPSSGLYRSKDWSDGSVYTTKSGSAVINMATTNWLAAQYDPAVPARSRQFAAQVTRNIITAAAQGPIAQRYARPAV</sequence>
<name>A0A495EVZ2_9MICC</name>
<dbReference type="PROSITE" id="PS51318">
    <property type="entry name" value="TAT"/>
    <property type="match status" value="1"/>
</dbReference>
<feature type="domain" description="N,N-dimethylformamidase beta subunit-like C-terminal" evidence="1">
    <location>
        <begin position="117"/>
        <end position="482"/>
    </location>
</feature>
<protein>
    <recommendedName>
        <fullName evidence="1">N,N-dimethylformamidase beta subunit-like C-terminal domain-containing protein</fullName>
    </recommendedName>
</protein>
<dbReference type="AlphaFoldDB" id="A0A495EVZ2"/>
<accession>A0A495EVZ2</accession>
<gene>
    <name evidence="2" type="ORF">C8D78_1131</name>
</gene>
<proteinExistence type="predicted"/>
<dbReference type="InterPro" id="IPR006311">
    <property type="entry name" value="TAT_signal"/>
</dbReference>
<comment type="caution">
    <text evidence="2">The sequence shown here is derived from an EMBL/GenBank/DDBJ whole genome shotgun (WGS) entry which is preliminary data.</text>
</comment>
<dbReference type="EMBL" id="RBIR01000002">
    <property type="protein sequence ID" value="RKR20496.1"/>
    <property type="molecule type" value="Genomic_DNA"/>
</dbReference>
<evidence type="ECO:0000313" key="3">
    <source>
        <dbReference type="Proteomes" id="UP000276055"/>
    </source>
</evidence>
<dbReference type="Proteomes" id="UP000276055">
    <property type="component" value="Unassembled WGS sequence"/>
</dbReference>
<dbReference type="Pfam" id="PF20254">
    <property type="entry name" value="DMFA2_C"/>
    <property type="match status" value="1"/>
</dbReference>
<reference evidence="2 3" key="1">
    <citation type="submission" date="2018-10" db="EMBL/GenBank/DDBJ databases">
        <title>Genomic Encyclopedia of Type Strains, Phase IV (KMG-IV): sequencing the most valuable type-strain genomes for metagenomic binning, comparative biology and taxonomic classification.</title>
        <authorList>
            <person name="Goeker M."/>
        </authorList>
    </citation>
    <scope>NUCLEOTIDE SEQUENCE [LARGE SCALE GENOMIC DNA]</scope>
    <source>
        <strain evidence="2 3">DSM 25586</strain>
    </source>
</reference>
<evidence type="ECO:0000313" key="2">
    <source>
        <dbReference type="EMBL" id="RKR20496.1"/>
    </source>
</evidence>
<evidence type="ECO:0000259" key="1">
    <source>
        <dbReference type="Pfam" id="PF20254"/>
    </source>
</evidence>